<protein>
    <submittedName>
        <fullName evidence="2">Transcriptional regulator</fullName>
    </submittedName>
</protein>
<dbReference type="AlphaFoldDB" id="A0A0B8P1Q6"/>
<dbReference type="InterPro" id="IPR037923">
    <property type="entry name" value="HTH-like"/>
</dbReference>
<name>A0A0B8P1Q6_9VIBR</name>
<dbReference type="Proteomes" id="UP000031670">
    <property type="component" value="Unassembled WGS sequence"/>
</dbReference>
<dbReference type="SUPFAM" id="SSF51215">
    <property type="entry name" value="Regulatory protein AraC"/>
    <property type="match status" value="1"/>
</dbReference>
<evidence type="ECO:0000313" key="3">
    <source>
        <dbReference type="Proteomes" id="UP000031670"/>
    </source>
</evidence>
<proteinExistence type="predicted"/>
<keyword evidence="1" id="KW-0238">DNA-binding</keyword>
<evidence type="ECO:0000256" key="1">
    <source>
        <dbReference type="ARBA" id="ARBA00023125"/>
    </source>
</evidence>
<reference evidence="2 3" key="1">
    <citation type="submission" date="2015-01" db="EMBL/GenBank/DDBJ databases">
        <title>Vibrio sp. C5 JCM 19232 whole genome shotgun sequence.</title>
        <authorList>
            <person name="Sawabe T."/>
            <person name="Meirelles P."/>
            <person name="Feng G."/>
            <person name="Sayaka M."/>
            <person name="Hattori M."/>
            <person name="Ohkuma M."/>
        </authorList>
    </citation>
    <scope>NUCLEOTIDE SEQUENCE [LARGE SCALE GENOMIC DNA]</scope>
    <source>
        <strain evidence="2 3">JCM19232</strain>
    </source>
</reference>
<reference evidence="2 3" key="2">
    <citation type="submission" date="2015-01" db="EMBL/GenBank/DDBJ databases">
        <authorList>
            <consortium name="NBRP consortium"/>
            <person name="Sawabe T."/>
            <person name="Meirelles P."/>
            <person name="Feng G."/>
            <person name="Sayaka M."/>
            <person name="Hattori M."/>
            <person name="Ohkuma M."/>
        </authorList>
    </citation>
    <scope>NUCLEOTIDE SEQUENCE [LARGE SCALE GENOMIC DNA]</scope>
    <source>
        <strain evidence="2 3">JCM19232</strain>
    </source>
</reference>
<dbReference type="EMBL" id="BBSA01000002">
    <property type="protein sequence ID" value="GAM60715.1"/>
    <property type="molecule type" value="Genomic_DNA"/>
</dbReference>
<comment type="caution">
    <text evidence="2">The sequence shown here is derived from an EMBL/GenBank/DDBJ whole genome shotgun (WGS) entry which is preliminary data.</text>
</comment>
<accession>A0A0B8P1Q6</accession>
<dbReference type="GO" id="GO:0003677">
    <property type="term" value="F:DNA binding"/>
    <property type="evidence" value="ECO:0007669"/>
    <property type="project" value="UniProtKB-KW"/>
</dbReference>
<sequence>MQGVLERVPQRLGMSWRYRKIVEEKKSYGWHRHNEYEIAIHRHFKGFCFVGHNQSEIGHNHMVMVGPDLPHAIYSALEHDSPQCETHVIWFRKEWIESLIEICHELVPLKTLLFDASRGLQFSPDTAEKVVAMLDEVMQVSQPKQLSILITILSVLIEDKETIKLANPVAVKDDESRSINDKLERVEGYLLKNFANDISLKDLAAHLYVSESSVRSCSPNISPRALANISRNCVLIWLVIS</sequence>
<organism evidence="2 3">
    <name type="scientific">Vibrio ishigakensis</name>
    <dbReference type="NCBI Taxonomy" id="1481914"/>
    <lineage>
        <taxon>Bacteria</taxon>
        <taxon>Pseudomonadati</taxon>
        <taxon>Pseudomonadota</taxon>
        <taxon>Gammaproteobacteria</taxon>
        <taxon>Vibrionales</taxon>
        <taxon>Vibrionaceae</taxon>
        <taxon>Vibrio</taxon>
    </lineage>
</organism>
<evidence type="ECO:0000313" key="2">
    <source>
        <dbReference type="EMBL" id="GAM60715.1"/>
    </source>
</evidence>
<gene>
    <name evidence="2" type="ORF">JCM19232_3657</name>
</gene>